<dbReference type="PANTHER" id="PTHR11669:SF8">
    <property type="entry name" value="DNA POLYMERASE III SUBUNIT DELTA"/>
    <property type="match status" value="1"/>
</dbReference>
<evidence type="ECO:0000256" key="9">
    <source>
        <dbReference type="ARBA" id="ARBA00049244"/>
    </source>
</evidence>
<feature type="domain" description="DNA polymerase III delta subunit C-terminal" evidence="10">
    <location>
        <begin position="207"/>
        <end position="320"/>
    </location>
</feature>
<dbReference type="SUPFAM" id="SSF48019">
    <property type="entry name" value="post-AAA+ oligomerization domain-like"/>
    <property type="match status" value="1"/>
</dbReference>
<comment type="subunit">
    <text evidence="7">DNA polymerase III contains a core (composed of alpha, epsilon and theta chains) that associates with a tau subunit. This core dimerizes to form the POLIII' complex. PolIII' associates with the gamma complex (composed of gamma, delta, delta', psi and chi chains) and with the beta chain to form the complete DNA polymerase III complex.</text>
</comment>
<dbReference type="Gene3D" id="3.40.50.300">
    <property type="entry name" value="P-loop containing nucleotide triphosphate hydrolases"/>
    <property type="match status" value="1"/>
</dbReference>
<dbReference type="Proteomes" id="UP000244884">
    <property type="component" value="Chromosome"/>
</dbReference>
<dbReference type="EMBL" id="CP029161">
    <property type="protein sequence ID" value="AWH90440.1"/>
    <property type="molecule type" value="Genomic_DNA"/>
</dbReference>
<reference evidence="11 12" key="1">
    <citation type="submission" date="2018-04" db="EMBL/GenBank/DDBJ databases">
        <title>Genome sequence of Buchnera aphidicola from Melaphis sacchari.</title>
        <authorList>
            <person name="Geib S.M."/>
            <person name="Palmer N.A."/>
            <person name="Sattler S.E."/>
            <person name="Sarath G."/>
        </authorList>
    </citation>
    <scope>NUCLEOTIDE SEQUENCE [LARGE SCALE GENOMIC DNA]</scope>
    <source>
        <strain evidence="11 12">LSU</strain>
    </source>
</reference>
<dbReference type="OrthoDB" id="9811073at2"/>
<dbReference type="RefSeq" id="WP_158341211.1">
    <property type="nucleotide sequence ID" value="NZ_CP029161.1"/>
</dbReference>
<dbReference type="GO" id="GO:0009360">
    <property type="term" value="C:DNA polymerase III complex"/>
    <property type="evidence" value="ECO:0007669"/>
    <property type="project" value="InterPro"/>
</dbReference>
<keyword evidence="6" id="KW-0239">DNA-directed DNA polymerase</keyword>
<dbReference type="AlphaFoldDB" id="A0A2U8DF39"/>
<dbReference type="InterPro" id="IPR050238">
    <property type="entry name" value="DNA_Rep/Repair_Clamp_Loader"/>
</dbReference>
<dbReference type="Pfam" id="PF09115">
    <property type="entry name" value="DNApol3-delta_C"/>
    <property type="match status" value="1"/>
</dbReference>
<accession>A0A2U8DF39</accession>
<dbReference type="InterPro" id="IPR008921">
    <property type="entry name" value="DNA_pol3_clamp-load_cplx_C"/>
</dbReference>
<proteinExistence type="predicted"/>
<keyword evidence="4" id="KW-0548">Nucleotidyltransferase</keyword>
<dbReference type="Gene3D" id="1.20.272.10">
    <property type="match status" value="1"/>
</dbReference>
<evidence type="ECO:0000256" key="5">
    <source>
        <dbReference type="ARBA" id="ARBA00022705"/>
    </source>
</evidence>
<keyword evidence="5" id="KW-0235">DNA replication</keyword>
<dbReference type="GO" id="GO:0006261">
    <property type="term" value="P:DNA-templated DNA replication"/>
    <property type="evidence" value="ECO:0007669"/>
    <property type="project" value="TreeGrafter"/>
</dbReference>
<protein>
    <recommendedName>
        <fullName evidence="2">DNA polymerase III subunit delta'</fullName>
        <ecNumber evidence="1">2.7.7.7</ecNumber>
    </recommendedName>
</protein>
<organism evidence="11 12">
    <name type="scientific">Buchnera aphidicola</name>
    <name type="common">Melanaphis sacchari</name>
    <dbReference type="NCBI Taxonomy" id="2173854"/>
    <lineage>
        <taxon>Bacteria</taxon>
        <taxon>Pseudomonadati</taxon>
        <taxon>Pseudomonadota</taxon>
        <taxon>Gammaproteobacteria</taxon>
        <taxon>Enterobacterales</taxon>
        <taxon>Erwiniaceae</taxon>
        <taxon>Buchnera</taxon>
    </lineage>
</organism>
<evidence type="ECO:0000256" key="4">
    <source>
        <dbReference type="ARBA" id="ARBA00022695"/>
    </source>
</evidence>
<sequence>MKIYPWLKKKYEEIIQKHQEKKAHHAILIKTYKGIGVFRLIWAVSKWLLCLKPKGIYPCEGCHGCTLMSSKNHPDWHEFTIEKNNFVSVDDIRKINQKIFQSAQQGQSKIIFFSNTKKLTEQAMNALLKTLEEPPKKTWFFFIDYNYLKSHSTLRSRCIIYRLLPPKEKNSIKWLSNKNTKKNTSNITALRINQSCPLSSEKFINGDLWNERKILCKNLFESIKNKNLLKILPILCQKNMISKIDWICFILFDAIKTNFKDKKKIINLDQLELVNFLSTHYNNIILNKSIDIWIQCKNQALKIPTIDKELLLLEKLLIWEKTLYFAN</sequence>
<dbReference type="InterPro" id="IPR027417">
    <property type="entry name" value="P-loop_NTPase"/>
</dbReference>
<dbReference type="GO" id="GO:0003677">
    <property type="term" value="F:DNA binding"/>
    <property type="evidence" value="ECO:0007669"/>
    <property type="project" value="InterPro"/>
</dbReference>
<name>A0A2U8DF39_9GAMM</name>
<dbReference type="EC" id="2.7.7.7" evidence="1"/>
<comment type="catalytic activity">
    <reaction evidence="9">
        <text>DNA(n) + a 2'-deoxyribonucleoside 5'-triphosphate = DNA(n+1) + diphosphate</text>
        <dbReference type="Rhea" id="RHEA:22508"/>
        <dbReference type="Rhea" id="RHEA-COMP:17339"/>
        <dbReference type="Rhea" id="RHEA-COMP:17340"/>
        <dbReference type="ChEBI" id="CHEBI:33019"/>
        <dbReference type="ChEBI" id="CHEBI:61560"/>
        <dbReference type="ChEBI" id="CHEBI:173112"/>
        <dbReference type="EC" id="2.7.7.7"/>
    </reaction>
</comment>
<comment type="function">
    <text evidence="8">DNA polymerase III is a complex, multichain enzyme responsible for most of the replicative synthesis in bacteria. This DNA polymerase also exhibits 3' to 5' exonuclease activity.</text>
</comment>
<gene>
    <name evidence="11" type="ORF">DD681_01270</name>
</gene>
<dbReference type="PANTHER" id="PTHR11669">
    <property type="entry name" value="REPLICATION FACTOR C / DNA POLYMERASE III GAMMA-TAU SUBUNIT"/>
    <property type="match status" value="1"/>
</dbReference>
<evidence type="ECO:0000313" key="12">
    <source>
        <dbReference type="Proteomes" id="UP000244884"/>
    </source>
</evidence>
<evidence type="ECO:0000256" key="6">
    <source>
        <dbReference type="ARBA" id="ARBA00022932"/>
    </source>
</evidence>
<keyword evidence="3" id="KW-0808">Transferase</keyword>
<dbReference type="Pfam" id="PF13177">
    <property type="entry name" value="DNA_pol3_delta2"/>
    <property type="match status" value="1"/>
</dbReference>
<evidence type="ECO:0000256" key="3">
    <source>
        <dbReference type="ARBA" id="ARBA00022679"/>
    </source>
</evidence>
<evidence type="ECO:0000313" key="11">
    <source>
        <dbReference type="EMBL" id="AWH90440.1"/>
    </source>
</evidence>
<evidence type="ECO:0000256" key="2">
    <source>
        <dbReference type="ARBA" id="ARBA00014363"/>
    </source>
</evidence>
<evidence type="ECO:0000256" key="1">
    <source>
        <dbReference type="ARBA" id="ARBA00012417"/>
    </source>
</evidence>
<evidence type="ECO:0000256" key="7">
    <source>
        <dbReference type="ARBA" id="ARBA00026073"/>
    </source>
</evidence>
<evidence type="ECO:0000256" key="8">
    <source>
        <dbReference type="ARBA" id="ARBA00037724"/>
    </source>
</evidence>
<dbReference type="GO" id="GO:0003887">
    <property type="term" value="F:DNA-directed DNA polymerase activity"/>
    <property type="evidence" value="ECO:0007669"/>
    <property type="project" value="UniProtKB-KW"/>
</dbReference>
<dbReference type="SUPFAM" id="SSF52540">
    <property type="entry name" value="P-loop containing nucleoside triphosphate hydrolases"/>
    <property type="match status" value="1"/>
</dbReference>
<dbReference type="InterPro" id="IPR015199">
    <property type="entry name" value="DNA_pol_III_delta_C"/>
</dbReference>
<evidence type="ECO:0000259" key="10">
    <source>
        <dbReference type="Pfam" id="PF09115"/>
    </source>
</evidence>